<dbReference type="GO" id="GO:0008168">
    <property type="term" value="F:methyltransferase activity"/>
    <property type="evidence" value="ECO:0007669"/>
    <property type="project" value="UniProtKB-KW"/>
</dbReference>
<keyword evidence="2" id="KW-0489">Methyltransferase</keyword>
<name>A0A318EG28_9GAMM</name>
<dbReference type="GO" id="GO:0032259">
    <property type="term" value="P:methylation"/>
    <property type="evidence" value="ECO:0007669"/>
    <property type="project" value="UniProtKB-KW"/>
</dbReference>
<accession>A0A318EG28</accession>
<dbReference type="OrthoDB" id="9076083at2"/>
<dbReference type="Proteomes" id="UP000248330">
    <property type="component" value="Unassembled WGS sequence"/>
</dbReference>
<dbReference type="InterPro" id="IPR029063">
    <property type="entry name" value="SAM-dependent_MTases_sf"/>
</dbReference>
<evidence type="ECO:0000313" key="3">
    <source>
        <dbReference type="Proteomes" id="UP000248330"/>
    </source>
</evidence>
<gene>
    <name evidence="2" type="ORF">C8D93_103331</name>
</gene>
<dbReference type="RefSeq" id="WP_110264668.1">
    <property type="nucleotide sequence ID" value="NZ_CAKZQT010000029.1"/>
</dbReference>
<keyword evidence="3" id="KW-1185">Reference proteome</keyword>
<dbReference type="CDD" id="cd02440">
    <property type="entry name" value="AdoMet_MTases"/>
    <property type="match status" value="1"/>
</dbReference>
<feature type="domain" description="Methyltransferase" evidence="1">
    <location>
        <begin position="79"/>
        <end position="169"/>
    </location>
</feature>
<evidence type="ECO:0000259" key="1">
    <source>
        <dbReference type="Pfam" id="PF13649"/>
    </source>
</evidence>
<reference evidence="2 3" key="1">
    <citation type="submission" date="2018-04" db="EMBL/GenBank/DDBJ databases">
        <title>Genomic Encyclopedia of Type Strains, Phase IV (KMG-IV): sequencing the most valuable type-strain genomes for metagenomic binning, comparative biology and taxonomic classification.</title>
        <authorList>
            <person name="Goeker M."/>
        </authorList>
    </citation>
    <scope>NUCLEOTIDE SEQUENCE [LARGE SCALE GENOMIC DNA]</scope>
    <source>
        <strain evidence="2 3">DSM 104150</strain>
    </source>
</reference>
<dbReference type="EMBL" id="QICN01000003">
    <property type="protein sequence ID" value="PXV69755.1"/>
    <property type="molecule type" value="Genomic_DNA"/>
</dbReference>
<dbReference type="AlphaFoldDB" id="A0A318EG28"/>
<dbReference type="SUPFAM" id="SSF53335">
    <property type="entry name" value="S-adenosyl-L-methionine-dependent methyltransferases"/>
    <property type="match status" value="1"/>
</dbReference>
<proteinExistence type="predicted"/>
<dbReference type="Pfam" id="PF13649">
    <property type="entry name" value="Methyltransf_25"/>
    <property type="match status" value="1"/>
</dbReference>
<organism evidence="2 3">
    <name type="scientific">Sinimarinibacterium flocculans</name>
    <dbReference type="NCBI Taxonomy" id="985250"/>
    <lineage>
        <taxon>Bacteria</taxon>
        <taxon>Pseudomonadati</taxon>
        <taxon>Pseudomonadota</taxon>
        <taxon>Gammaproteobacteria</taxon>
        <taxon>Nevskiales</taxon>
        <taxon>Nevskiaceae</taxon>
        <taxon>Sinimarinibacterium</taxon>
    </lineage>
</organism>
<sequence>MDPKARADVDLAEHVQALLGRQQSLSTALRVPMVTTVSKGDGMYSGDSEYYLQAGASALSLLFQSLEAAGTRRADVGAVLDYACGFGRVTRWLAACFPGMVHAADLDPSAVDAVGKLIGVPTTHIAKDLSVRLLGSYDLIWVGSLLTHLNEADIVEVLRYLGGHLTSRGLLVVTTHGPYVAERLRSREKTYNLEETAVAALVERYDAQGSAFAAYRGMTDYGISLTRPHRLATMAFDAGLDTVYFKARGWVKHQDCFCLRKT</sequence>
<protein>
    <submittedName>
        <fullName evidence="2">Methyltransferase family protein</fullName>
    </submittedName>
</protein>
<comment type="caution">
    <text evidence="2">The sequence shown here is derived from an EMBL/GenBank/DDBJ whole genome shotgun (WGS) entry which is preliminary data.</text>
</comment>
<dbReference type="InterPro" id="IPR041698">
    <property type="entry name" value="Methyltransf_25"/>
</dbReference>
<dbReference type="Gene3D" id="3.40.50.150">
    <property type="entry name" value="Vaccinia Virus protein VP39"/>
    <property type="match status" value="1"/>
</dbReference>
<keyword evidence="2" id="KW-0808">Transferase</keyword>
<evidence type="ECO:0000313" key="2">
    <source>
        <dbReference type="EMBL" id="PXV69755.1"/>
    </source>
</evidence>